<proteinExistence type="predicted"/>
<dbReference type="Pfam" id="PF16132">
    <property type="entry name" value="DUF4843"/>
    <property type="match status" value="1"/>
</dbReference>
<evidence type="ECO:0000313" key="3">
    <source>
        <dbReference type="Proteomes" id="UP000192678"/>
    </source>
</evidence>
<feature type="chain" id="PRO_5012077118" description="DUF4843 domain-containing protein" evidence="1">
    <location>
        <begin position="20"/>
        <end position="243"/>
    </location>
</feature>
<keyword evidence="1" id="KW-0732">Signal</keyword>
<feature type="signal peptide" evidence="1">
    <location>
        <begin position="1"/>
        <end position="19"/>
    </location>
</feature>
<dbReference type="RefSeq" id="WP_084290984.1">
    <property type="nucleotide sequence ID" value="NZ_FWYB01000011.1"/>
</dbReference>
<dbReference type="EMBL" id="FWYB01000011">
    <property type="protein sequence ID" value="SMD07412.1"/>
    <property type="molecule type" value="Genomic_DNA"/>
</dbReference>
<evidence type="ECO:0000256" key="1">
    <source>
        <dbReference type="SAM" id="SignalP"/>
    </source>
</evidence>
<evidence type="ECO:0008006" key="4">
    <source>
        <dbReference type="Google" id="ProtNLM"/>
    </source>
</evidence>
<name>A0A1W2EDE3_9SPHI</name>
<reference evidence="2 3" key="1">
    <citation type="submission" date="2017-04" db="EMBL/GenBank/DDBJ databases">
        <authorList>
            <person name="Afonso C.L."/>
            <person name="Miller P.J."/>
            <person name="Scott M.A."/>
            <person name="Spackman E."/>
            <person name="Goraichik I."/>
            <person name="Dimitrov K.M."/>
            <person name="Suarez D.L."/>
            <person name="Swayne D.E."/>
        </authorList>
    </citation>
    <scope>NUCLEOTIDE SEQUENCE [LARGE SCALE GENOMIC DNA]</scope>
    <source>
        <strain evidence="2 3">DSM 19625</strain>
    </source>
</reference>
<protein>
    <recommendedName>
        <fullName evidence="4">DUF4843 domain-containing protein</fullName>
    </recommendedName>
</protein>
<dbReference type="Proteomes" id="UP000192678">
    <property type="component" value="Unassembled WGS sequence"/>
</dbReference>
<evidence type="ECO:0000313" key="2">
    <source>
        <dbReference type="EMBL" id="SMD07412.1"/>
    </source>
</evidence>
<dbReference type="InterPro" id="IPR032299">
    <property type="entry name" value="DUF4843"/>
</dbReference>
<organism evidence="2 3">
    <name type="scientific">Pedobacter nyackensis</name>
    <dbReference type="NCBI Taxonomy" id="475255"/>
    <lineage>
        <taxon>Bacteria</taxon>
        <taxon>Pseudomonadati</taxon>
        <taxon>Bacteroidota</taxon>
        <taxon>Sphingobacteriia</taxon>
        <taxon>Sphingobacteriales</taxon>
        <taxon>Sphingobacteriaceae</taxon>
        <taxon>Pedobacter</taxon>
    </lineage>
</organism>
<accession>A0A1W2EDE3</accession>
<keyword evidence="3" id="KW-1185">Reference proteome</keyword>
<dbReference type="STRING" id="475255.SAMN04488101_111128"/>
<sequence>MKPNKAFFSLSFLVLLLLAACQKEELEIYKDESPSLYGLSGYSYSFIEDLTAQSKTIYLTVRLSGELKGYDRSFKVEPVFDNTTTAKPEWFEIKEGVLPKNSTEGRVAIVLKRNMTVDTSLVDLNLQLLPSKELGTMLGTRSKVTWTAKIIQPVNWNQWLRYYLGVPFSTGWYKFVMQVTGRTSFPYNPSLSGADPVTWWMGAGEIQALGLKVKEALIKYNLEHPNDPFVHDDGPSKGLPVTL</sequence>
<dbReference type="OrthoDB" id="1094829at2"/>
<gene>
    <name evidence="2" type="ORF">SAMN04488101_111128</name>
</gene>
<dbReference type="PROSITE" id="PS51257">
    <property type="entry name" value="PROKAR_LIPOPROTEIN"/>
    <property type="match status" value="1"/>
</dbReference>
<dbReference type="AlphaFoldDB" id="A0A1W2EDE3"/>